<keyword evidence="4" id="KW-1185">Reference proteome</keyword>
<dbReference type="RefSeq" id="WP_048128532.1">
    <property type="nucleotide sequence ID" value="NZ_CP009515.1"/>
</dbReference>
<name>A0A0E3S9Q1_9EURY</name>
<dbReference type="AlphaFoldDB" id="A0A0E3S9Q1"/>
<sequence length="85" mass="10048">MIETEELNSETKRAKGSDLGENFKKGVFLIAMLLLLVATFQLYFSVTRVIDIWFEYQYIPIFTAVYNLIVLFVSLYIIRLYIIKR</sequence>
<evidence type="ECO:0000313" key="4">
    <source>
        <dbReference type="Proteomes" id="UP000033072"/>
    </source>
</evidence>
<dbReference type="GeneID" id="24807968"/>
<keyword evidence="1" id="KW-1133">Transmembrane helix</keyword>
<evidence type="ECO:0000256" key="1">
    <source>
        <dbReference type="SAM" id="Phobius"/>
    </source>
</evidence>
<dbReference type="Pfam" id="PF26256">
    <property type="entry name" value="DUF8060"/>
    <property type="match status" value="1"/>
</dbReference>
<dbReference type="OrthoDB" id="121880at2157"/>
<reference evidence="3 4" key="1">
    <citation type="submission" date="2014-07" db="EMBL/GenBank/DDBJ databases">
        <title>Methanogenic archaea and the global carbon cycle.</title>
        <authorList>
            <person name="Henriksen J.R."/>
            <person name="Luke J."/>
            <person name="Reinhart S."/>
            <person name="Benedict M.N."/>
            <person name="Youngblut N.D."/>
            <person name="Metcalf M.E."/>
            <person name="Whitaker R.J."/>
            <person name="Metcalf W.W."/>
        </authorList>
    </citation>
    <scope>NUCLEOTIDE SEQUENCE [LARGE SCALE GENOMIC DNA]</scope>
    <source>
        <strain evidence="3 4">Z-7289</strain>
    </source>
</reference>
<keyword evidence="1" id="KW-0472">Membrane</keyword>
<proteinExistence type="predicted"/>
<dbReference type="HOGENOM" id="CLU_172281_0_0_2"/>
<dbReference type="EMBL" id="CP009515">
    <property type="protein sequence ID" value="AKB76352.1"/>
    <property type="molecule type" value="Genomic_DNA"/>
</dbReference>
<evidence type="ECO:0000259" key="2">
    <source>
        <dbReference type="Pfam" id="PF26256"/>
    </source>
</evidence>
<protein>
    <recommendedName>
        <fullName evidence="2">DUF8060 domain-containing protein</fullName>
    </recommendedName>
</protein>
<feature type="transmembrane region" description="Helical" evidence="1">
    <location>
        <begin position="27"/>
        <end position="46"/>
    </location>
</feature>
<keyword evidence="1" id="KW-0812">Transmembrane</keyword>
<feature type="transmembrane region" description="Helical" evidence="1">
    <location>
        <begin position="58"/>
        <end position="82"/>
    </location>
</feature>
<accession>A0A0E3S9Q1</accession>
<dbReference type="PATRIC" id="fig|1434111.4.peg.4075"/>
<evidence type="ECO:0000313" key="3">
    <source>
        <dbReference type="EMBL" id="AKB76352.1"/>
    </source>
</evidence>
<dbReference type="KEGG" id="mls:MSLAZ_3091"/>
<organism evidence="3 4">
    <name type="scientific">Methanosarcina lacustris Z-7289</name>
    <dbReference type="NCBI Taxonomy" id="1434111"/>
    <lineage>
        <taxon>Archaea</taxon>
        <taxon>Methanobacteriati</taxon>
        <taxon>Methanobacteriota</taxon>
        <taxon>Stenosarchaea group</taxon>
        <taxon>Methanomicrobia</taxon>
        <taxon>Methanosarcinales</taxon>
        <taxon>Methanosarcinaceae</taxon>
        <taxon>Methanosarcina</taxon>
    </lineage>
</organism>
<gene>
    <name evidence="3" type="ORF">MSLAZ_3091</name>
</gene>
<feature type="domain" description="DUF8060" evidence="2">
    <location>
        <begin position="8"/>
        <end position="78"/>
    </location>
</feature>
<dbReference type="Proteomes" id="UP000033072">
    <property type="component" value="Chromosome"/>
</dbReference>
<dbReference type="InterPro" id="IPR058373">
    <property type="entry name" value="DUF8060"/>
</dbReference>